<evidence type="ECO:0000256" key="3">
    <source>
        <dbReference type="ARBA" id="ARBA00008917"/>
    </source>
</evidence>
<evidence type="ECO:0000256" key="8">
    <source>
        <dbReference type="RuleBase" id="RU363059"/>
    </source>
</evidence>
<evidence type="ECO:0000256" key="5">
    <source>
        <dbReference type="ARBA" id="ARBA00022824"/>
    </source>
</evidence>
<dbReference type="Proteomes" id="UP000236333">
    <property type="component" value="Unassembled WGS sequence"/>
</dbReference>
<evidence type="ECO:0000256" key="4">
    <source>
        <dbReference type="ARBA" id="ARBA00022692"/>
    </source>
</evidence>
<evidence type="ECO:0000313" key="10">
    <source>
        <dbReference type="Proteomes" id="UP000236333"/>
    </source>
</evidence>
<comment type="function">
    <text evidence="1">May be involved in the degradation process of specific misfolded endoplasmic reticulum (ER) luminal proteins.</text>
</comment>
<dbReference type="GO" id="GO:0005789">
    <property type="term" value="C:endoplasmic reticulum membrane"/>
    <property type="evidence" value="ECO:0007669"/>
    <property type="project" value="UniProtKB-SubCell"/>
</dbReference>
<keyword evidence="5 8" id="KW-0256">Endoplasmic reticulum</keyword>
<feature type="transmembrane region" description="Helical" evidence="8">
    <location>
        <begin position="239"/>
        <end position="263"/>
    </location>
</feature>
<feature type="transmembrane region" description="Helical" evidence="8">
    <location>
        <begin position="269"/>
        <end position="291"/>
    </location>
</feature>
<organism evidence="9 10">
    <name type="scientific">Tetrabaena socialis</name>
    <dbReference type="NCBI Taxonomy" id="47790"/>
    <lineage>
        <taxon>Eukaryota</taxon>
        <taxon>Viridiplantae</taxon>
        <taxon>Chlorophyta</taxon>
        <taxon>core chlorophytes</taxon>
        <taxon>Chlorophyceae</taxon>
        <taxon>CS clade</taxon>
        <taxon>Chlamydomonadales</taxon>
        <taxon>Tetrabaenaceae</taxon>
        <taxon>Tetrabaena</taxon>
    </lineage>
</organism>
<feature type="transmembrane region" description="Helical" evidence="8">
    <location>
        <begin position="146"/>
        <end position="169"/>
    </location>
</feature>
<evidence type="ECO:0000256" key="1">
    <source>
        <dbReference type="ARBA" id="ARBA00003292"/>
    </source>
</evidence>
<feature type="transmembrane region" description="Helical" evidence="8">
    <location>
        <begin position="189"/>
        <end position="218"/>
    </location>
</feature>
<dbReference type="AlphaFoldDB" id="A0A2J7ZL91"/>
<name>A0A2J7ZL91_9CHLO</name>
<dbReference type="Pfam" id="PF04511">
    <property type="entry name" value="DER1"/>
    <property type="match status" value="1"/>
</dbReference>
<dbReference type="SUPFAM" id="SSF144091">
    <property type="entry name" value="Rhomboid-like"/>
    <property type="match status" value="1"/>
</dbReference>
<comment type="function">
    <text evidence="8">May be involved in the degradation of misfolded endoplasmic reticulum (ER) luminal proteins.</text>
</comment>
<evidence type="ECO:0000256" key="6">
    <source>
        <dbReference type="ARBA" id="ARBA00022989"/>
    </source>
</evidence>
<evidence type="ECO:0000256" key="7">
    <source>
        <dbReference type="ARBA" id="ARBA00023136"/>
    </source>
</evidence>
<reference evidence="9 10" key="1">
    <citation type="journal article" date="2017" name="Mol. Biol. Evol.">
        <title>The 4-celled Tetrabaena socialis nuclear genome reveals the essential components for genetic control of cell number at the origin of multicellularity in the volvocine lineage.</title>
        <authorList>
            <person name="Featherston J."/>
            <person name="Arakaki Y."/>
            <person name="Hanschen E.R."/>
            <person name="Ferris P.J."/>
            <person name="Michod R.E."/>
            <person name="Olson B.J.S.C."/>
            <person name="Nozaki H."/>
            <person name="Durand P.M."/>
        </authorList>
    </citation>
    <scope>NUCLEOTIDE SEQUENCE [LARGE SCALE GENOMIC DNA]</scope>
    <source>
        <strain evidence="9 10">NIES-571</strain>
    </source>
</reference>
<comment type="similarity">
    <text evidence="3 8">Belongs to the derlin family.</text>
</comment>
<evidence type="ECO:0000313" key="9">
    <source>
        <dbReference type="EMBL" id="PNH01037.1"/>
    </source>
</evidence>
<gene>
    <name evidence="9" type="ORF">TSOC_013108</name>
</gene>
<dbReference type="OrthoDB" id="1716531at2759"/>
<keyword evidence="6 8" id="KW-1133">Transmembrane helix</keyword>
<sequence>MASGAPGAVASLLRVMYGDLGQAPGMGALLFKAGKPLLASAAAYRGSALWVAGRVVNTGFATAGVAYLLPHSSFTASALAPAASSNDYTRPVDFVELLPVGDLFTFEKLLRTLAKHVGLQIMLLFNGYMSDVLEHERQSIEAEEQVWRLVTNFLFLGKFSFTWLIKLIWLVTYGSVLESETFQFDPAGFLYMLLFGGGLMLALSLPMLLLMGVPLFFNADSMIFMLLYVWSRQFPEQQVSIYGIFKVLSFYVPFVFVAIEFLMSGGVPWSSLLGIVVGHMHYYLTVLYPAIGGPRLLDTPVFLRNLMADRGIGRRVNTHAATGNDAFRAFNGRGMRLGTN</sequence>
<keyword evidence="7 8" id="KW-0472">Membrane</keyword>
<proteinExistence type="inferred from homology"/>
<comment type="caution">
    <text evidence="9">The sequence shown here is derived from an EMBL/GenBank/DDBJ whole genome shotgun (WGS) entry which is preliminary data.</text>
</comment>
<dbReference type="InterPro" id="IPR035952">
    <property type="entry name" value="Rhomboid-like_sf"/>
</dbReference>
<keyword evidence="10" id="KW-1185">Reference proteome</keyword>
<keyword evidence="4 8" id="KW-0812">Transmembrane</keyword>
<protein>
    <recommendedName>
        <fullName evidence="8">Derlin</fullName>
    </recommendedName>
</protein>
<dbReference type="PANTHER" id="PTHR11009">
    <property type="entry name" value="DER1-LIKE PROTEIN, DERLIN"/>
    <property type="match status" value="1"/>
</dbReference>
<dbReference type="EMBL" id="PGGS01001041">
    <property type="protein sequence ID" value="PNH01037.1"/>
    <property type="molecule type" value="Genomic_DNA"/>
</dbReference>
<comment type="subcellular location">
    <subcellularLocation>
        <location evidence="2 8">Endoplasmic reticulum membrane</location>
        <topology evidence="2 8">Multi-pass membrane protein</topology>
    </subcellularLocation>
</comment>
<dbReference type="GO" id="GO:0006950">
    <property type="term" value="P:response to stress"/>
    <property type="evidence" value="ECO:0007669"/>
    <property type="project" value="UniProtKB-ARBA"/>
</dbReference>
<accession>A0A2J7ZL91</accession>
<evidence type="ECO:0000256" key="2">
    <source>
        <dbReference type="ARBA" id="ARBA00004477"/>
    </source>
</evidence>
<dbReference type="InterPro" id="IPR007599">
    <property type="entry name" value="DER1"/>
</dbReference>